<reference evidence="10 11" key="1">
    <citation type="submission" date="2020-10" db="EMBL/GenBank/DDBJ databases">
        <title>Wide distribution of Phycisphaera-like planctomycetes from WD2101 soil group in peatlands and genome analysis of the first cultivated representative.</title>
        <authorList>
            <person name="Dedysh S.N."/>
            <person name="Beletsky A.V."/>
            <person name="Ivanova A."/>
            <person name="Kulichevskaya I.S."/>
            <person name="Suzina N.E."/>
            <person name="Philippov D.A."/>
            <person name="Rakitin A.L."/>
            <person name="Mardanov A.V."/>
            <person name="Ravin N.V."/>
        </authorList>
    </citation>
    <scope>NUCLEOTIDE SEQUENCE [LARGE SCALE GENOMIC DNA]</scope>
    <source>
        <strain evidence="10 11">M1803</strain>
    </source>
</reference>
<protein>
    <recommendedName>
        <fullName evidence="7">Cell wall polymerase</fullName>
    </recommendedName>
    <alternativeName>
        <fullName evidence="6">Peptidoglycan polymerase</fullName>
    </alternativeName>
</protein>
<keyword evidence="5 9" id="KW-0472">Membrane</keyword>
<keyword evidence="2 9" id="KW-0812">Transmembrane</keyword>
<dbReference type="GO" id="GO:0032153">
    <property type="term" value="C:cell division site"/>
    <property type="evidence" value="ECO:0007669"/>
    <property type="project" value="TreeGrafter"/>
</dbReference>
<dbReference type="GO" id="GO:0008360">
    <property type="term" value="P:regulation of cell shape"/>
    <property type="evidence" value="ECO:0007669"/>
    <property type="project" value="UniProtKB-KW"/>
</dbReference>
<gene>
    <name evidence="10" type="ORF">IPV69_10780</name>
</gene>
<dbReference type="InterPro" id="IPR018365">
    <property type="entry name" value="Cell_cycle_FtsW-rel_CS"/>
</dbReference>
<evidence type="ECO:0000256" key="8">
    <source>
        <dbReference type="SAM" id="MobiDB-lite"/>
    </source>
</evidence>
<feature type="region of interest" description="Disordered" evidence="8">
    <location>
        <begin position="1"/>
        <end position="21"/>
    </location>
</feature>
<keyword evidence="11" id="KW-1185">Reference proteome</keyword>
<comment type="subcellular location">
    <subcellularLocation>
        <location evidence="1">Membrane</location>
        <topology evidence="1">Multi-pass membrane protein</topology>
    </subcellularLocation>
</comment>
<feature type="transmembrane region" description="Helical" evidence="9">
    <location>
        <begin position="347"/>
        <end position="369"/>
    </location>
</feature>
<keyword evidence="3" id="KW-0133">Cell shape</keyword>
<proteinExistence type="predicted"/>
<sequence>MAFLQIRNLPPSVTTDARRRESRRAPTPLSVWLGRVWKQLAIYTNWPALAAIGVLTAIGLISIWADARADVSKQLTFLGVAVVGMALFQAINYQMLGRLAWGFYIFSLLLILYTVAGGVMTLPGVRRTNGATAWIYFGSTSFQPAELMKLAFIMVMARYLRFRSNYRTVRGLLAPFALAGVPLLLILKQPDLGTALVFIPVLFAMLFVAGAKLKHLLPIVGTAIVLAPLVWMSGTDVPFFRHFPAIIKGYQRERVLAMFSHDPRTLRGTGFQQEHAMTALGSGGVAGKGFGVIPVGQIVPEAHNDMIFSIIGEQFGFFGTTAVLVAYIVLFASGIEIAANNRDPFGRLVAIGIIVMFAGQAFINIMVTLRLMPVTGITLPFVSYGGTSLLASYMAAGLLLNIGQHRPLVMARDSFDFDE</sequence>
<dbReference type="RefSeq" id="WP_206295116.1">
    <property type="nucleotide sequence ID" value="NZ_CP063458.1"/>
</dbReference>
<evidence type="ECO:0000256" key="5">
    <source>
        <dbReference type="ARBA" id="ARBA00023136"/>
    </source>
</evidence>
<dbReference type="PANTHER" id="PTHR30474">
    <property type="entry name" value="CELL CYCLE PROTEIN"/>
    <property type="match status" value="1"/>
</dbReference>
<evidence type="ECO:0000256" key="7">
    <source>
        <dbReference type="ARBA" id="ARBA00033270"/>
    </source>
</evidence>
<feature type="transmembrane region" description="Helical" evidence="9">
    <location>
        <begin position="192"/>
        <end position="209"/>
    </location>
</feature>
<feature type="transmembrane region" description="Helical" evidence="9">
    <location>
        <begin position="103"/>
        <end position="122"/>
    </location>
</feature>
<feature type="transmembrane region" description="Helical" evidence="9">
    <location>
        <begin position="40"/>
        <end position="65"/>
    </location>
</feature>
<evidence type="ECO:0000256" key="1">
    <source>
        <dbReference type="ARBA" id="ARBA00004141"/>
    </source>
</evidence>
<keyword evidence="4 9" id="KW-1133">Transmembrane helix</keyword>
<organism evidence="10 11">
    <name type="scientific">Humisphaera borealis</name>
    <dbReference type="NCBI Taxonomy" id="2807512"/>
    <lineage>
        <taxon>Bacteria</taxon>
        <taxon>Pseudomonadati</taxon>
        <taxon>Planctomycetota</taxon>
        <taxon>Phycisphaerae</taxon>
        <taxon>Tepidisphaerales</taxon>
        <taxon>Tepidisphaeraceae</taxon>
        <taxon>Humisphaera</taxon>
    </lineage>
</organism>
<evidence type="ECO:0000256" key="3">
    <source>
        <dbReference type="ARBA" id="ARBA00022960"/>
    </source>
</evidence>
<feature type="transmembrane region" description="Helical" evidence="9">
    <location>
        <begin position="315"/>
        <end position="335"/>
    </location>
</feature>
<dbReference type="GO" id="GO:0005886">
    <property type="term" value="C:plasma membrane"/>
    <property type="evidence" value="ECO:0007669"/>
    <property type="project" value="TreeGrafter"/>
</dbReference>
<dbReference type="KEGG" id="hbs:IPV69_10780"/>
<dbReference type="GO" id="GO:0051301">
    <property type="term" value="P:cell division"/>
    <property type="evidence" value="ECO:0007669"/>
    <property type="project" value="InterPro"/>
</dbReference>
<dbReference type="GO" id="GO:0015648">
    <property type="term" value="F:lipid-linked peptidoglycan transporter activity"/>
    <property type="evidence" value="ECO:0007669"/>
    <property type="project" value="TreeGrafter"/>
</dbReference>
<dbReference type="Pfam" id="PF01098">
    <property type="entry name" value="FTSW_RODA_SPOVE"/>
    <property type="match status" value="1"/>
</dbReference>
<evidence type="ECO:0000313" key="11">
    <source>
        <dbReference type="Proteomes" id="UP000593765"/>
    </source>
</evidence>
<dbReference type="PROSITE" id="PS00428">
    <property type="entry name" value="FTSW_RODA_SPOVE"/>
    <property type="match status" value="1"/>
</dbReference>
<evidence type="ECO:0000256" key="4">
    <source>
        <dbReference type="ARBA" id="ARBA00022989"/>
    </source>
</evidence>
<evidence type="ECO:0000313" key="10">
    <source>
        <dbReference type="EMBL" id="QOV91801.1"/>
    </source>
</evidence>
<feature type="transmembrane region" description="Helical" evidence="9">
    <location>
        <begin position="134"/>
        <end position="157"/>
    </location>
</feature>
<dbReference type="Proteomes" id="UP000593765">
    <property type="component" value="Chromosome"/>
</dbReference>
<feature type="transmembrane region" description="Helical" evidence="9">
    <location>
        <begin position="169"/>
        <end position="186"/>
    </location>
</feature>
<dbReference type="AlphaFoldDB" id="A0A7M2X440"/>
<dbReference type="InterPro" id="IPR001182">
    <property type="entry name" value="FtsW/RodA"/>
</dbReference>
<evidence type="ECO:0000256" key="2">
    <source>
        <dbReference type="ARBA" id="ARBA00022692"/>
    </source>
</evidence>
<evidence type="ECO:0000256" key="6">
    <source>
        <dbReference type="ARBA" id="ARBA00032370"/>
    </source>
</evidence>
<dbReference type="EMBL" id="CP063458">
    <property type="protein sequence ID" value="QOV91801.1"/>
    <property type="molecule type" value="Genomic_DNA"/>
</dbReference>
<evidence type="ECO:0000256" key="9">
    <source>
        <dbReference type="SAM" id="Phobius"/>
    </source>
</evidence>
<feature type="transmembrane region" description="Helical" evidence="9">
    <location>
        <begin position="381"/>
        <end position="402"/>
    </location>
</feature>
<dbReference type="PANTHER" id="PTHR30474:SF14">
    <property type="entry name" value="CELL CYCLE PROTEIN"/>
    <property type="match status" value="1"/>
</dbReference>
<feature type="transmembrane region" description="Helical" evidence="9">
    <location>
        <begin position="216"/>
        <end position="234"/>
    </location>
</feature>
<name>A0A7M2X440_9BACT</name>
<feature type="transmembrane region" description="Helical" evidence="9">
    <location>
        <begin position="71"/>
        <end position="91"/>
    </location>
</feature>
<accession>A0A7M2X440</accession>